<dbReference type="EMBL" id="MH550342">
    <property type="protein sequence ID" value="AXB54717.1"/>
    <property type="molecule type" value="Genomic_RNA"/>
</dbReference>
<feature type="region of interest" description="Disordered" evidence="7">
    <location>
        <begin position="1"/>
        <end position="33"/>
    </location>
</feature>
<evidence type="ECO:0000259" key="8">
    <source>
        <dbReference type="PROSITE" id="PS00418"/>
    </source>
</evidence>
<feature type="domain" description="Potexviruses and carlaviruses coat protein" evidence="8">
    <location>
        <begin position="158"/>
        <end position="173"/>
    </location>
</feature>
<dbReference type="Pfam" id="PF00286">
    <property type="entry name" value="Flexi_CP"/>
    <property type="match status" value="1"/>
</dbReference>
<comment type="function">
    <text evidence="1">Required for genome encapsidation. Forms ribonucleoprotein complexes along with TGB1 helicase and viral RNA.</text>
</comment>
<keyword evidence="6" id="KW-0687">Ribonucleoprotein</keyword>
<name>A0A384ZRA4_9VIRU</name>
<evidence type="ECO:0000256" key="3">
    <source>
        <dbReference type="ARBA" id="ARBA00022497"/>
    </source>
</evidence>
<protein>
    <submittedName>
        <fullName evidence="9">CP</fullName>
    </submittedName>
</protein>
<dbReference type="PRINTS" id="PR00232">
    <property type="entry name" value="POTXCARLCOAT"/>
</dbReference>
<feature type="compositionally biased region" description="Polar residues" evidence="7">
    <location>
        <begin position="7"/>
        <end position="16"/>
    </location>
</feature>
<proteinExistence type="predicted"/>
<reference evidence="9" key="1">
    <citation type="submission" date="2018-06" db="EMBL/GenBank/DDBJ databases">
        <title>Genetic diversity and population structure of Pepino mosaic virus in tomato crops of Spain and Morocco.</title>
        <authorList>
            <person name="Gomez-Aix C."/>
            <person name="Alcaide C."/>
            <person name="Aguero J."/>
            <person name="Aranda M.A."/>
            <person name="Faize M."/>
            <person name="Juarez M."/>
            <person name="Diaz-Marrero C.J."/>
            <person name="Espino A.I."/>
            <person name="Gomez P."/>
        </authorList>
    </citation>
    <scope>NUCLEOTIDE SEQUENCE</scope>
    <source>
        <strain evidence="9">TE17-2c-US1</strain>
    </source>
</reference>
<evidence type="ECO:0000256" key="7">
    <source>
        <dbReference type="SAM" id="MobiDB-lite"/>
    </source>
</evidence>
<keyword evidence="4" id="KW-0167">Capsid protein</keyword>
<dbReference type="InterPro" id="IPR000052">
    <property type="entry name" value="Pltvir_coat"/>
</dbReference>
<comment type="subcellular location">
    <subcellularLocation>
        <location evidence="2">Virion</location>
    </subcellularLocation>
</comment>
<evidence type="ECO:0000256" key="6">
    <source>
        <dbReference type="ARBA" id="ARBA00023274"/>
    </source>
</evidence>
<organism evidence="9">
    <name type="scientific">Pepino mosaic virus</name>
    <dbReference type="NCBI Taxonomy" id="112229"/>
    <lineage>
        <taxon>Viruses</taxon>
        <taxon>Riboviria</taxon>
        <taxon>Orthornavirae</taxon>
        <taxon>Kitrinoviricota</taxon>
        <taxon>Alsuviricetes</taxon>
        <taxon>Tymovirales</taxon>
        <taxon>Alphaflexiviridae</taxon>
        <taxon>Potexvirus</taxon>
        <taxon>Potexvirus pepini</taxon>
    </lineage>
</organism>
<accession>A0A384ZRA4</accession>
<dbReference type="GO" id="GO:0005198">
    <property type="term" value="F:structural molecule activity"/>
    <property type="evidence" value="ECO:0007669"/>
    <property type="project" value="InterPro"/>
</dbReference>
<evidence type="ECO:0000313" key="9">
    <source>
        <dbReference type="EMBL" id="AXB54717.1"/>
    </source>
</evidence>
<keyword evidence="5" id="KW-0946">Virion</keyword>
<dbReference type="PROSITE" id="PS00418">
    <property type="entry name" value="POTEX_CARLAVIRUS_COAT"/>
    <property type="match status" value="1"/>
</dbReference>
<dbReference type="GO" id="GO:1990904">
    <property type="term" value="C:ribonucleoprotein complex"/>
    <property type="evidence" value="ECO:0007669"/>
    <property type="project" value="UniProtKB-KW"/>
</dbReference>
<keyword evidence="3" id="KW-1139">Helical capsid protein</keyword>
<evidence type="ECO:0000256" key="1">
    <source>
        <dbReference type="ARBA" id="ARBA00004032"/>
    </source>
</evidence>
<evidence type="ECO:0000256" key="5">
    <source>
        <dbReference type="ARBA" id="ARBA00022844"/>
    </source>
</evidence>
<sequence length="237" mass="25094">MADNTPVAATSGSPPTAQDAGAKAPADFSNPNTAPSLSDLKKVKYVSTVTSVATPTEIEALGKIFTAMGLAANETGPAMWDPARAYADVQSSKSAQLIGATPSNPALSRRALAAQFDRINITPRQFCMYFAKVVWNILLDSNIPPANWAKLGYQEDTKFAAFDFFDGVTNPASLQPADGLIRQPNEKELAAHSVAKYGALARQKISTGNYITTLGEVTRGHMGGANTMYAIDAPPEL</sequence>
<evidence type="ECO:0000256" key="4">
    <source>
        <dbReference type="ARBA" id="ARBA00022561"/>
    </source>
</evidence>
<dbReference type="GO" id="GO:0019029">
    <property type="term" value="C:helical viral capsid"/>
    <property type="evidence" value="ECO:0007669"/>
    <property type="project" value="UniProtKB-KW"/>
</dbReference>
<evidence type="ECO:0000256" key="2">
    <source>
        <dbReference type="ARBA" id="ARBA00004328"/>
    </source>
</evidence>